<name>A0A6N3HTA0_CLOBU</name>
<dbReference type="EMBL" id="CACRTU010000054">
    <property type="protein sequence ID" value="VYU80304.1"/>
    <property type="molecule type" value="Genomic_DNA"/>
</dbReference>
<dbReference type="AlphaFoldDB" id="A0A6N3HTA0"/>
<reference evidence="1" key="1">
    <citation type="submission" date="2019-11" db="EMBL/GenBank/DDBJ databases">
        <authorList>
            <person name="Feng L."/>
        </authorList>
    </citation>
    <scope>NUCLEOTIDE SEQUENCE</scope>
    <source>
        <strain evidence="1">CButyricumLFYP62</strain>
    </source>
</reference>
<dbReference type="RefSeq" id="WP_081043898.1">
    <property type="nucleotide sequence ID" value="NZ_CACRTU010000054.1"/>
</dbReference>
<accession>A0A6N3HTA0</accession>
<organism evidence="1">
    <name type="scientific">Clostridium butyricum</name>
    <dbReference type="NCBI Taxonomy" id="1492"/>
    <lineage>
        <taxon>Bacteria</taxon>
        <taxon>Bacillati</taxon>
        <taxon>Bacillota</taxon>
        <taxon>Clostridia</taxon>
        <taxon>Eubacteriales</taxon>
        <taxon>Clostridiaceae</taxon>
        <taxon>Clostridium</taxon>
    </lineage>
</organism>
<sequence>MDKNIQLLYCIVGSAVLALLNSSIFDDSRFSLFSAGTLVGRLIDILCNILSLVGIILLGIFSIILIIRNIPMKK</sequence>
<gene>
    <name evidence="1" type="ORF">CBLFYP62_00218</name>
</gene>
<evidence type="ECO:0000313" key="1">
    <source>
        <dbReference type="EMBL" id="VYU80304.1"/>
    </source>
</evidence>
<protein>
    <submittedName>
        <fullName evidence="1">Uncharacterized protein</fullName>
    </submittedName>
</protein>
<proteinExistence type="predicted"/>